<proteinExistence type="predicted"/>
<name>A0AAD3H0A3_9STRA</name>
<sequence>MSALVHLELGETNDRQTDRQTTEERSSPYRIVSLGICRLQQPKRIIMEFQFSDFAEDEDKNLGKANGKCFQRKQGNSENDGQIMVRLKKKRFIVIDYSMVPTAADMACAAVTPHLMIPEGAGIKKCIKSTCSKLGVPVCLYDSEPEEPISLYLRSGLCFSCQRESNEKRRTQRKRKSDKETEATVAEKKFKLNGETLNLHPDAIIINGPIHGIKRHGPNYEYTEIVKDMQKVAVDIGVDSQQLGISCLHEMTQPFDVDSVYNKLYHDYAKGIFLLSQWKESYDAAVAARKEGVLLDDIVSAAAAAAGVEVVEQHSEINPLHSSFEEISEDAKISHVPI</sequence>
<dbReference type="AlphaFoldDB" id="A0AAD3H0A3"/>
<dbReference type="Proteomes" id="UP001054902">
    <property type="component" value="Unassembled WGS sequence"/>
</dbReference>
<evidence type="ECO:0000313" key="1">
    <source>
        <dbReference type="EMBL" id="GFH45842.1"/>
    </source>
</evidence>
<comment type="caution">
    <text evidence="1">The sequence shown here is derived from an EMBL/GenBank/DDBJ whole genome shotgun (WGS) entry which is preliminary data.</text>
</comment>
<evidence type="ECO:0000313" key="2">
    <source>
        <dbReference type="Proteomes" id="UP001054902"/>
    </source>
</evidence>
<gene>
    <name evidence="1" type="ORF">CTEN210_02316</name>
</gene>
<organism evidence="1 2">
    <name type="scientific">Chaetoceros tenuissimus</name>
    <dbReference type="NCBI Taxonomy" id="426638"/>
    <lineage>
        <taxon>Eukaryota</taxon>
        <taxon>Sar</taxon>
        <taxon>Stramenopiles</taxon>
        <taxon>Ochrophyta</taxon>
        <taxon>Bacillariophyta</taxon>
        <taxon>Coscinodiscophyceae</taxon>
        <taxon>Chaetocerotophycidae</taxon>
        <taxon>Chaetocerotales</taxon>
        <taxon>Chaetocerotaceae</taxon>
        <taxon>Chaetoceros</taxon>
    </lineage>
</organism>
<dbReference type="EMBL" id="BLLK01000022">
    <property type="protein sequence ID" value="GFH45842.1"/>
    <property type="molecule type" value="Genomic_DNA"/>
</dbReference>
<reference evidence="1 2" key="1">
    <citation type="journal article" date="2021" name="Sci. Rep.">
        <title>The genome of the diatom Chaetoceros tenuissimus carries an ancient integrated fragment of an extant virus.</title>
        <authorList>
            <person name="Hongo Y."/>
            <person name="Kimura K."/>
            <person name="Takaki Y."/>
            <person name="Yoshida Y."/>
            <person name="Baba S."/>
            <person name="Kobayashi G."/>
            <person name="Nagasaki K."/>
            <person name="Hano T."/>
            <person name="Tomaru Y."/>
        </authorList>
    </citation>
    <scope>NUCLEOTIDE SEQUENCE [LARGE SCALE GENOMIC DNA]</scope>
    <source>
        <strain evidence="1 2">NIES-3715</strain>
    </source>
</reference>
<protein>
    <submittedName>
        <fullName evidence="1">Uncharacterized protein</fullName>
    </submittedName>
</protein>
<keyword evidence="2" id="KW-1185">Reference proteome</keyword>
<accession>A0AAD3H0A3</accession>